<dbReference type="InterPro" id="IPR017900">
    <property type="entry name" value="4Fe4S_Fe_S_CS"/>
</dbReference>
<keyword evidence="4" id="KW-0411">Iron-sulfur</keyword>
<dbReference type="Pfam" id="PF00037">
    <property type="entry name" value="Fer4"/>
    <property type="match status" value="1"/>
</dbReference>
<dbReference type="Pfam" id="PF12838">
    <property type="entry name" value="Fer4_7"/>
    <property type="match status" value="1"/>
</dbReference>
<gene>
    <name evidence="6" type="ORF">JWJ88_09010</name>
</gene>
<protein>
    <submittedName>
        <fullName evidence="6">4Fe-4S binding protein</fullName>
    </submittedName>
</protein>
<evidence type="ECO:0000259" key="5">
    <source>
        <dbReference type="PROSITE" id="PS51379"/>
    </source>
</evidence>
<accession>A0ABX7JET2</accession>
<dbReference type="PROSITE" id="PS51379">
    <property type="entry name" value="4FE4S_FER_2"/>
    <property type="match status" value="3"/>
</dbReference>
<dbReference type="Proteomes" id="UP000663629">
    <property type="component" value="Chromosome 1"/>
</dbReference>
<evidence type="ECO:0000256" key="2">
    <source>
        <dbReference type="ARBA" id="ARBA00022723"/>
    </source>
</evidence>
<dbReference type="PANTHER" id="PTHR43687">
    <property type="entry name" value="ADENYLYLSULFATE REDUCTASE, BETA SUBUNIT"/>
    <property type="match status" value="1"/>
</dbReference>
<evidence type="ECO:0000256" key="3">
    <source>
        <dbReference type="ARBA" id="ARBA00023004"/>
    </source>
</evidence>
<feature type="domain" description="4Fe-4S ferredoxin-type" evidence="5">
    <location>
        <begin position="248"/>
        <end position="277"/>
    </location>
</feature>
<sequence length="329" mass="33693">MAIPQIDAELCVLSRFDVSTCSACVEACPSKALTTGEDGLELDAAACSGCGGCGAACPSGAVTLDGAECPEPLSRPGAEGWLACSRHAQGKGGDALCLQALGLAALTRLWLQGLRRITCLTGDCAACPDGAGLSVHRHVAALNALLASRKLPGLLLERAGEPPRRTTRIGPGTATDAGRRRLFGLSALPMGAASAPPLARLQSLSCGPDTLYVNVPLIDPGRCTGCDACISLCPTASLSRVKSGDGEMQYVVDPATCNDCGLCCDLCGENAIRLGHLSAAPQPVALVGFRCRGCGVNVHVPALGPYAAHGICPVCDRTGHHKRLFQVLE</sequence>
<feature type="domain" description="4Fe-4S ferredoxin-type" evidence="5">
    <location>
        <begin position="38"/>
        <end position="67"/>
    </location>
</feature>
<dbReference type="InterPro" id="IPR017896">
    <property type="entry name" value="4Fe4S_Fe-S-bd"/>
</dbReference>
<organism evidence="6 7">
    <name type="scientific">Paracoccus methylovorus</name>
    <dbReference type="NCBI Taxonomy" id="2812658"/>
    <lineage>
        <taxon>Bacteria</taxon>
        <taxon>Pseudomonadati</taxon>
        <taxon>Pseudomonadota</taxon>
        <taxon>Alphaproteobacteria</taxon>
        <taxon>Rhodobacterales</taxon>
        <taxon>Paracoccaceae</taxon>
        <taxon>Paracoccus</taxon>
    </lineage>
</organism>
<keyword evidence="1" id="KW-0004">4Fe-4S</keyword>
<name>A0ABX7JET2_9RHOB</name>
<dbReference type="Gene3D" id="3.30.70.20">
    <property type="match status" value="2"/>
</dbReference>
<dbReference type="SUPFAM" id="SSF54862">
    <property type="entry name" value="4Fe-4S ferredoxins"/>
    <property type="match status" value="1"/>
</dbReference>
<keyword evidence="3" id="KW-0408">Iron</keyword>
<keyword evidence="7" id="KW-1185">Reference proteome</keyword>
<dbReference type="PROSITE" id="PS00198">
    <property type="entry name" value="4FE4S_FER_1"/>
    <property type="match status" value="2"/>
</dbReference>
<evidence type="ECO:0000256" key="4">
    <source>
        <dbReference type="ARBA" id="ARBA00023014"/>
    </source>
</evidence>
<dbReference type="RefSeq" id="WP_205293773.1">
    <property type="nucleotide sequence ID" value="NZ_CP070368.1"/>
</dbReference>
<evidence type="ECO:0000313" key="6">
    <source>
        <dbReference type="EMBL" id="QRZ12746.1"/>
    </source>
</evidence>
<dbReference type="EMBL" id="CP070368">
    <property type="protein sequence ID" value="QRZ12746.1"/>
    <property type="molecule type" value="Genomic_DNA"/>
</dbReference>
<keyword evidence="2" id="KW-0479">Metal-binding</keyword>
<evidence type="ECO:0000256" key="1">
    <source>
        <dbReference type="ARBA" id="ARBA00022485"/>
    </source>
</evidence>
<dbReference type="PANTHER" id="PTHR43687:SF1">
    <property type="entry name" value="FERREDOXIN III"/>
    <property type="match status" value="1"/>
</dbReference>
<dbReference type="InterPro" id="IPR050572">
    <property type="entry name" value="Fe-S_Ferredoxin"/>
</dbReference>
<reference evidence="6 7" key="1">
    <citation type="submission" date="2021-02" db="EMBL/GenBank/DDBJ databases">
        <title>Paracoccus methylovroum sp.nov., a new methanol and methylamine utilizing methylotrophic denitrifer.</title>
        <authorList>
            <person name="Timsy T."/>
            <person name="Behrendt U."/>
            <person name="Ulrich A."/>
            <person name="Spanner T."/>
            <person name="Foesel B.U."/>
            <person name="Horn M.A."/>
            <person name="Kolb S."/>
        </authorList>
    </citation>
    <scope>NUCLEOTIDE SEQUENCE [LARGE SCALE GENOMIC DNA]</scope>
    <source>
        <strain evidence="6 7">H4-D09</strain>
    </source>
</reference>
<evidence type="ECO:0000313" key="7">
    <source>
        <dbReference type="Proteomes" id="UP000663629"/>
    </source>
</evidence>
<feature type="domain" description="4Fe-4S ferredoxin-type" evidence="5">
    <location>
        <begin position="214"/>
        <end position="243"/>
    </location>
</feature>
<proteinExistence type="predicted"/>